<evidence type="ECO:0000313" key="2">
    <source>
        <dbReference type="Proteomes" id="UP001239111"/>
    </source>
</evidence>
<reference evidence="1" key="1">
    <citation type="submission" date="2023-04" db="EMBL/GenBank/DDBJ databases">
        <title>A chromosome-level genome assembly of the parasitoid wasp Eretmocerus hayati.</title>
        <authorList>
            <person name="Zhong Y."/>
            <person name="Liu S."/>
            <person name="Liu Y."/>
        </authorList>
    </citation>
    <scope>NUCLEOTIDE SEQUENCE</scope>
    <source>
        <strain evidence="1">ZJU_SS_LIU_2023</strain>
    </source>
</reference>
<evidence type="ECO:0000313" key="1">
    <source>
        <dbReference type="EMBL" id="KAJ8676136.1"/>
    </source>
</evidence>
<proteinExistence type="predicted"/>
<dbReference type="EMBL" id="CM056742">
    <property type="protein sequence ID" value="KAJ8676136.1"/>
    <property type="molecule type" value="Genomic_DNA"/>
</dbReference>
<keyword evidence="2" id="KW-1185">Reference proteome</keyword>
<protein>
    <submittedName>
        <fullName evidence="1">Uncharacterized protein</fullName>
    </submittedName>
</protein>
<accession>A0ACC2NZW7</accession>
<comment type="caution">
    <text evidence="1">The sequence shown here is derived from an EMBL/GenBank/DDBJ whole genome shotgun (WGS) entry which is preliminary data.</text>
</comment>
<sequence length="111" mass="12313">MEFHASLVHYLSSQGTLMKFTPESANFLPPHRQVALAAIPPLAYTESVHSHALPVAPSPSSFSKPFLKSPHDSPAAKPAKCKWLLQRGSNPEAYNSITFFQSPFLLLIFFF</sequence>
<dbReference type="Proteomes" id="UP001239111">
    <property type="component" value="Chromosome 2"/>
</dbReference>
<organism evidence="1 2">
    <name type="scientific">Eretmocerus hayati</name>
    <dbReference type="NCBI Taxonomy" id="131215"/>
    <lineage>
        <taxon>Eukaryota</taxon>
        <taxon>Metazoa</taxon>
        <taxon>Ecdysozoa</taxon>
        <taxon>Arthropoda</taxon>
        <taxon>Hexapoda</taxon>
        <taxon>Insecta</taxon>
        <taxon>Pterygota</taxon>
        <taxon>Neoptera</taxon>
        <taxon>Endopterygota</taxon>
        <taxon>Hymenoptera</taxon>
        <taxon>Apocrita</taxon>
        <taxon>Proctotrupomorpha</taxon>
        <taxon>Chalcidoidea</taxon>
        <taxon>Aphelinidae</taxon>
        <taxon>Aphelininae</taxon>
        <taxon>Eretmocerus</taxon>
    </lineage>
</organism>
<gene>
    <name evidence="1" type="ORF">QAD02_011922</name>
</gene>
<name>A0ACC2NZW7_9HYME</name>